<comment type="similarity">
    <text evidence="1">Belongs to the peptidase S49 family.</text>
</comment>
<dbReference type="PANTHER" id="PTHR42987">
    <property type="entry name" value="PEPTIDASE S49"/>
    <property type="match status" value="1"/>
</dbReference>
<name>A0A1G2PEG9_9BACT</name>
<sequence length="297" mass="32194">MSQLIEVMVGGHGPHKVFIVPIKGVIVDEGAAPSPLRGGARQTSARHFEVLGKRIRHDPLACGVLLRINSPGGMASASEDIFNEISRIRQKMPVVAYIENLGASGSYMAAVGADNIVAAKSAIVGSVGVILQRMDVSEALAKLGVKMESLTTGSLKDTTSMYRPLTDEDRKYLLNEIIEPAMKRFVTIVSSRRTAITEASWPEITTGKVFSAEHARQLGLVDQIGSFDTARDAMIEYAKTKNSGLTKDQISFVQLASKQSFLENFLGGMRANASLLEDLDEAVKTLTAPGLWYIWKL</sequence>
<evidence type="ECO:0000259" key="5">
    <source>
        <dbReference type="Pfam" id="PF01343"/>
    </source>
</evidence>
<comment type="caution">
    <text evidence="6">The sequence shown here is derived from an EMBL/GenBank/DDBJ whole genome shotgun (WGS) entry which is preliminary data.</text>
</comment>
<reference evidence="6 7" key="1">
    <citation type="journal article" date="2016" name="Nat. Commun.">
        <title>Thousands of microbial genomes shed light on interconnected biogeochemical processes in an aquifer system.</title>
        <authorList>
            <person name="Anantharaman K."/>
            <person name="Brown C.T."/>
            <person name="Hug L.A."/>
            <person name="Sharon I."/>
            <person name="Castelle C.J."/>
            <person name="Probst A.J."/>
            <person name="Thomas B.C."/>
            <person name="Singh A."/>
            <person name="Wilkins M.J."/>
            <person name="Karaoz U."/>
            <person name="Brodie E.L."/>
            <person name="Williams K.H."/>
            <person name="Hubbard S.S."/>
            <person name="Banfield J.F."/>
        </authorList>
    </citation>
    <scope>NUCLEOTIDE SEQUENCE [LARGE SCALE GENOMIC DNA]</scope>
</reference>
<dbReference type="CDD" id="cd07023">
    <property type="entry name" value="S49_Sppa_N_C"/>
    <property type="match status" value="1"/>
</dbReference>
<evidence type="ECO:0000313" key="6">
    <source>
        <dbReference type="EMBL" id="OHA46740.1"/>
    </source>
</evidence>
<dbReference type="Proteomes" id="UP000178869">
    <property type="component" value="Unassembled WGS sequence"/>
</dbReference>
<dbReference type="InterPro" id="IPR004635">
    <property type="entry name" value="Pept_S49_SppA"/>
</dbReference>
<dbReference type="NCBIfam" id="TIGR00706">
    <property type="entry name" value="SppA_dom"/>
    <property type="match status" value="1"/>
</dbReference>
<dbReference type="InterPro" id="IPR029045">
    <property type="entry name" value="ClpP/crotonase-like_dom_sf"/>
</dbReference>
<keyword evidence="3" id="KW-0378">Hydrolase</keyword>
<dbReference type="Gene3D" id="3.90.226.10">
    <property type="entry name" value="2-enoyl-CoA Hydratase, Chain A, domain 1"/>
    <property type="match status" value="2"/>
</dbReference>
<keyword evidence="2" id="KW-0645">Protease</keyword>
<dbReference type="PANTHER" id="PTHR42987:SF6">
    <property type="entry name" value="PROTEINASE IV"/>
    <property type="match status" value="1"/>
</dbReference>
<dbReference type="InterPro" id="IPR002142">
    <property type="entry name" value="Peptidase_S49"/>
</dbReference>
<dbReference type="InterPro" id="IPR047272">
    <property type="entry name" value="S49_SppA_C"/>
</dbReference>
<feature type="domain" description="Peptidase S49" evidence="5">
    <location>
        <begin position="89"/>
        <end position="239"/>
    </location>
</feature>
<dbReference type="GO" id="GO:0006508">
    <property type="term" value="P:proteolysis"/>
    <property type="evidence" value="ECO:0007669"/>
    <property type="project" value="UniProtKB-KW"/>
</dbReference>
<organism evidence="6 7">
    <name type="scientific">Candidatus Terrybacteria bacterium RIFCSPHIGHO2_01_FULL_43_35</name>
    <dbReference type="NCBI Taxonomy" id="1802361"/>
    <lineage>
        <taxon>Bacteria</taxon>
        <taxon>Candidatus Terryibacteriota</taxon>
    </lineage>
</organism>
<evidence type="ECO:0000256" key="4">
    <source>
        <dbReference type="ARBA" id="ARBA00022825"/>
    </source>
</evidence>
<dbReference type="EMBL" id="MHSR01000013">
    <property type="protein sequence ID" value="OHA46740.1"/>
    <property type="molecule type" value="Genomic_DNA"/>
</dbReference>
<accession>A0A1G2PEG9</accession>
<dbReference type="SUPFAM" id="SSF52096">
    <property type="entry name" value="ClpP/crotonase"/>
    <property type="match status" value="1"/>
</dbReference>
<evidence type="ECO:0000256" key="3">
    <source>
        <dbReference type="ARBA" id="ARBA00022801"/>
    </source>
</evidence>
<dbReference type="GO" id="GO:0008236">
    <property type="term" value="F:serine-type peptidase activity"/>
    <property type="evidence" value="ECO:0007669"/>
    <property type="project" value="UniProtKB-KW"/>
</dbReference>
<evidence type="ECO:0000256" key="1">
    <source>
        <dbReference type="ARBA" id="ARBA00008683"/>
    </source>
</evidence>
<proteinExistence type="inferred from homology"/>
<protein>
    <recommendedName>
        <fullName evidence="5">Peptidase S49 domain-containing protein</fullName>
    </recommendedName>
</protein>
<keyword evidence="4" id="KW-0720">Serine protease</keyword>
<evidence type="ECO:0000313" key="7">
    <source>
        <dbReference type="Proteomes" id="UP000178869"/>
    </source>
</evidence>
<gene>
    <name evidence="6" type="ORF">A2828_02490</name>
</gene>
<evidence type="ECO:0000256" key="2">
    <source>
        <dbReference type="ARBA" id="ARBA00022670"/>
    </source>
</evidence>
<dbReference type="Pfam" id="PF01343">
    <property type="entry name" value="Peptidase_S49"/>
    <property type="match status" value="1"/>
</dbReference>
<dbReference type="AlphaFoldDB" id="A0A1G2PEG9"/>